<evidence type="ECO:0008006" key="3">
    <source>
        <dbReference type="Google" id="ProtNLM"/>
    </source>
</evidence>
<dbReference type="AlphaFoldDB" id="A0A833KZJ1"/>
<evidence type="ECO:0000313" key="1">
    <source>
        <dbReference type="EMBL" id="KAF0132699.1"/>
    </source>
</evidence>
<dbReference type="Proteomes" id="UP000488506">
    <property type="component" value="Unassembled WGS sequence"/>
</dbReference>
<reference evidence="1 2" key="1">
    <citation type="submission" date="2019-12" db="EMBL/GenBank/DDBJ databases">
        <authorList>
            <person name="Wolfe R."/>
            <person name="Danczak R."/>
            <person name="Wilkins M."/>
        </authorList>
    </citation>
    <scope>NUCLEOTIDE SEQUENCE [LARGE SCALE GENOMIC DNA]</scope>
    <source>
        <strain evidence="1">X2_MaxBin.013</strain>
    </source>
</reference>
<gene>
    <name evidence="1" type="ORF">FD145_1586</name>
</gene>
<organism evidence="1 2">
    <name type="scientific">Candidatus Saganbacteria bacterium</name>
    <dbReference type="NCBI Taxonomy" id="2575572"/>
    <lineage>
        <taxon>Bacteria</taxon>
        <taxon>Bacillati</taxon>
        <taxon>Saganbacteria</taxon>
    </lineage>
</organism>
<protein>
    <recommendedName>
        <fullName evidence="3">Clan AA aspartic protease</fullName>
    </recommendedName>
</protein>
<name>A0A833KZJ1_UNCSA</name>
<sequence>MKGYINSNFEPVIKIGIINDGKLFKFDAIIDTGFNGFISIPHKIIENTSWQFIGYEAYELASGEIIKDKVYLGDIILAGKRKYTYILSNKTDDILAGTKLFADKVLSINFKTKKLEIIEA</sequence>
<dbReference type="EMBL" id="WPAF01000046">
    <property type="protein sequence ID" value="KAF0132699.1"/>
    <property type="molecule type" value="Genomic_DNA"/>
</dbReference>
<accession>A0A833KZJ1</accession>
<evidence type="ECO:0000313" key="2">
    <source>
        <dbReference type="Proteomes" id="UP000488506"/>
    </source>
</evidence>
<comment type="caution">
    <text evidence="1">The sequence shown here is derived from an EMBL/GenBank/DDBJ whole genome shotgun (WGS) entry which is preliminary data.</text>
</comment>
<proteinExistence type="predicted"/>